<dbReference type="Proteomes" id="UP000258927">
    <property type="component" value="Chromosome"/>
</dbReference>
<evidence type="ECO:0000259" key="7">
    <source>
        <dbReference type="Pfam" id="PF00892"/>
    </source>
</evidence>
<dbReference type="RefSeq" id="WP_162889153.1">
    <property type="nucleotide sequence ID" value="NZ_CP021330.1"/>
</dbReference>
<sequence>MPRSMATFIMIIATMVWGFAFIAQKSAMDSMGPLTFLASRYLLGGIVILPLAWFEHKRQAEPISKRAWGLIFILSAAFFLGSWLQQAGLLTATVTNAGFLTGLYVFFVPFILTLFFRQKLHYIVWVCAPLALLGLYLLNGARLDNFVVGDFLVMSSAIFWAVHVMMLGYTAALTKRPITVSAFVFILAGLYSLGGGFALETVSLEVLQLGWKEIVYAGLLSTAVGFTLQAIGQQHVPAANAAIILSGESLFAAIGAALVLGERLSLVGYFGAVLIFIAIVLVETVPIIQAKRKQKHPIDPVTNLEL</sequence>
<keyword evidence="9" id="KW-1185">Reference proteome</keyword>
<feature type="domain" description="EamA" evidence="7">
    <location>
        <begin position="7"/>
        <end position="139"/>
    </location>
</feature>
<evidence type="ECO:0000313" key="9">
    <source>
        <dbReference type="Proteomes" id="UP000258927"/>
    </source>
</evidence>
<dbReference type="KEGG" id="mmyr:MXMO3_01306"/>
<evidence type="ECO:0000256" key="6">
    <source>
        <dbReference type="SAM" id="Phobius"/>
    </source>
</evidence>
<feature type="transmembrane region" description="Helical" evidence="6">
    <location>
        <begin position="122"/>
        <end position="139"/>
    </location>
</feature>
<dbReference type="AlphaFoldDB" id="A0A2R4MCT4"/>
<dbReference type="Pfam" id="PF00892">
    <property type="entry name" value="EamA"/>
    <property type="match status" value="2"/>
</dbReference>
<feature type="transmembrane region" description="Helical" evidence="6">
    <location>
        <begin position="238"/>
        <end position="260"/>
    </location>
</feature>
<organism evidence="8 9">
    <name type="scientific">Maritalea myrionectae</name>
    <dbReference type="NCBI Taxonomy" id="454601"/>
    <lineage>
        <taxon>Bacteria</taxon>
        <taxon>Pseudomonadati</taxon>
        <taxon>Pseudomonadota</taxon>
        <taxon>Alphaproteobacteria</taxon>
        <taxon>Hyphomicrobiales</taxon>
        <taxon>Devosiaceae</taxon>
        <taxon>Maritalea</taxon>
    </lineage>
</organism>
<dbReference type="GO" id="GO:0005886">
    <property type="term" value="C:plasma membrane"/>
    <property type="evidence" value="ECO:0007669"/>
    <property type="project" value="UniProtKB-SubCell"/>
</dbReference>
<reference evidence="8 9" key="1">
    <citation type="submission" date="2017-05" db="EMBL/GenBank/DDBJ databases">
        <title>Genome Analysis of Maritalea myrionectae HL2708#5.</title>
        <authorList>
            <consortium name="Cotde Inc.-PKNU"/>
            <person name="Jang D."/>
            <person name="Oh H.-M."/>
        </authorList>
    </citation>
    <scope>NUCLEOTIDE SEQUENCE [LARGE SCALE GENOMIC DNA]</scope>
    <source>
        <strain evidence="8 9">HL2708#5</strain>
    </source>
</reference>
<protein>
    <recommendedName>
        <fullName evidence="7">EamA domain-containing protein</fullName>
    </recommendedName>
</protein>
<feature type="transmembrane region" description="Helical" evidence="6">
    <location>
        <begin position="36"/>
        <end position="54"/>
    </location>
</feature>
<feature type="transmembrane region" description="Helical" evidence="6">
    <location>
        <begin position="151"/>
        <end position="171"/>
    </location>
</feature>
<evidence type="ECO:0000256" key="4">
    <source>
        <dbReference type="ARBA" id="ARBA00022989"/>
    </source>
</evidence>
<dbReference type="PANTHER" id="PTHR42920">
    <property type="entry name" value="OS03G0707200 PROTEIN-RELATED"/>
    <property type="match status" value="1"/>
</dbReference>
<feature type="transmembrane region" description="Helical" evidence="6">
    <location>
        <begin position="266"/>
        <end position="288"/>
    </location>
</feature>
<dbReference type="EMBL" id="CP021330">
    <property type="protein sequence ID" value="AVX03837.1"/>
    <property type="molecule type" value="Genomic_DNA"/>
</dbReference>
<feature type="domain" description="EamA" evidence="7">
    <location>
        <begin position="149"/>
        <end position="282"/>
    </location>
</feature>
<dbReference type="InterPro" id="IPR000620">
    <property type="entry name" value="EamA_dom"/>
</dbReference>
<comment type="subcellular location">
    <subcellularLocation>
        <location evidence="1">Cell membrane</location>
        <topology evidence="1">Multi-pass membrane protein</topology>
    </subcellularLocation>
</comment>
<dbReference type="InterPro" id="IPR051258">
    <property type="entry name" value="Diverse_Substrate_Transporter"/>
</dbReference>
<dbReference type="SUPFAM" id="SSF103481">
    <property type="entry name" value="Multidrug resistance efflux transporter EmrE"/>
    <property type="match status" value="2"/>
</dbReference>
<feature type="transmembrane region" description="Helical" evidence="6">
    <location>
        <begin position="7"/>
        <end position="24"/>
    </location>
</feature>
<keyword evidence="4 6" id="KW-1133">Transmembrane helix</keyword>
<evidence type="ECO:0000256" key="1">
    <source>
        <dbReference type="ARBA" id="ARBA00004651"/>
    </source>
</evidence>
<feature type="transmembrane region" description="Helical" evidence="6">
    <location>
        <begin position="97"/>
        <end position="115"/>
    </location>
</feature>
<feature type="transmembrane region" description="Helical" evidence="6">
    <location>
        <begin position="214"/>
        <end position="231"/>
    </location>
</feature>
<evidence type="ECO:0000256" key="5">
    <source>
        <dbReference type="ARBA" id="ARBA00023136"/>
    </source>
</evidence>
<evidence type="ECO:0000313" key="8">
    <source>
        <dbReference type="EMBL" id="AVX03837.1"/>
    </source>
</evidence>
<dbReference type="PANTHER" id="PTHR42920:SF5">
    <property type="entry name" value="EAMA DOMAIN-CONTAINING PROTEIN"/>
    <property type="match status" value="1"/>
</dbReference>
<accession>A0A2R4MCT4</accession>
<evidence type="ECO:0000256" key="3">
    <source>
        <dbReference type="ARBA" id="ARBA00022692"/>
    </source>
</evidence>
<evidence type="ECO:0000256" key="2">
    <source>
        <dbReference type="ARBA" id="ARBA00022475"/>
    </source>
</evidence>
<keyword evidence="3 6" id="KW-0812">Transmembrane</keyword>
<keyword evidence="5 6" id="KW-0472">Membrane</keyword>
<proteinExistence type="predicted"/>
<name>A0A2R4MCT4_9HYPH</name>
<dbReference type="InterPro" id="IPR037185">
    <property type="entry name" value="EmrE-like"/>
</dbReference>
<feature type="transmembrane region" description="Helical" evidence="6">
    <location>
        <begin position="66"/>
        <end position="85"/>
    </location>
</feature>
<feature type="transmembrane region" description="Helical" evidence="6">
    <location>
        <begin position="178"/>
        <end position="199"/>
    </location>
</feature>
<keyword evidence="2" id="KW-1003">Cell membrane</keyword>
<gene>
    <name evidence="8" type="ORF">MXMO3_01306</name>
</gene>